<dbReference type="Gene3D" id="3.40.50.10050">
    <property type="entry name" value="Translation initiation factor IF- 2, domain 3"/>
    <property type="match status" value="1"/>
</dbReference>
<feature type="domain" description="Translation initiation factor IF- 2" evidence="3">
    <location>
        <begin position="13"/>
        <end position="126"/>
    </location>
</feature>
<name>X0TGD4_9ZZZZ</name>
<gene>
    <name evidence="5" type="ORF">S01H1_31723</name>
</gene>
<evidence type="ECO:0000259" key="3">
    <source>
        <dbReference type="Pfam" id="PF11987"/>
    </source>
</evidence>
<dbReference type="AlphaFoldDB" id="X0TGD4"/>
<sequence>LFICNDEEELEDIKEEVMEEFEDIVEGVLGSREEVGVYVQASTLGSLEALLAFLKQSKIPVFKANIGVVHKKDVVRCNLMRERGKPEYAVILAFDVKIADDAKKEAKRTGTQIFTADIIYHLFDKFSKYMAEVEEQKKKGMQNEAVFPCILRIIKENVFRKNDPIICGVDVLEGVLKIGTPLCVPDQNNLQIGRVMGIEKDKDKPLQEATKGMAVCIKIEPQ</sequence>
<proteinExistence type="predicted"/>
<dbReference type="PANTHER" id="PTHR43381">
    <property type="entry name" value="TRANSLATION INITIATION FACTOR IF-2-RELATED"/>
    <property type="match status" value="1"/>
</dbReference>
<dbReference type="GO" id="GO:0005525">
    <property type="term" value="F:GTP binding"/>
    <property type="evidence" value="ECO:0007669"/>
    <property type="project" value="UniProtKB-KW"/>
</dbReference>
<reference evidence="5" key="1">
    <citation type="journal article" date="2014" name="Front. Microbiol.">
        <title>High frequency of phylogenetically diverse reductive dehalogenase-homologous genes in deep subseafloor sedimentary metagenomes.</title>
        <authorList>
            <person name="Kawai M."/>
            <person name="Futagami T."/>
            <person name="Toyoda A."/>
            <person name="Takaki Y."/>
            <person name="Nishi S."/>
            <person name="Hori S."/>
            <person name="Arai W."/>
            <person name="Tsubouchi T."/>
            <person name="Morono Y."/>
            <person name="Uchiyama I."/>
            <person name="Ito T."/>
            <person name="Fujiyama A."/>
            <person name="Inagaki F."/>
            <person name="Takami H."/>
        </authorList>
    </citation>
    <scope>NUCLEOTIDE SEQUENCE</scope>
    <source>
        <strain evidence="5">Expedition CK06-06</strain>
    </source>
</reference>
<dbReference type="GO" id="GO:0005739">
    <property type="term" value="C:mitochondrion"/>
    <property type="evidence" value="ECO:0007669"/>
    <property type="project" value="TreeGrafter"/>
</dbReference>
<dbReference type="GO" id="GO:0003743">
    <property type="term" value="F:translation initiation factor activity"/>
    <property type="evidence" value="ECO:0007669"/>
    <property type="project" value="TreeGrafter"/>
</dbReference>
<feature type="domain" description="Elongation factor Tu-type" evidence="4">
    <location>
        <begin position="148"/>
        <end position="220"/>
    </location>
</feature>
<dbReference type="SUPFAM" id="SSF52156">
    <property type="entry name" value="Initiation factor IF2/eIF5b, domain 3"/>
    <property type="match status" value="1"/>
</dbReference>
<dbReference type="FunFam" id="3.40.50.10050:FF:000002">
    <property type="entry name" value="Eukaryotic translation initiation factor 5B"/>
    <property type="match status" value="1"/>
</dbReference>
<evidence type="ECO:0000256" key="2">
    <source>
        <dbReference type="ARBA" id="ARBA00023134"/>
    </source>
</evidence>
<organism evidence="5">
    <name type="scientific">marine sediment metagenome</name>
    <dbReference type="NCBI Taxonomy" id="412755"/>
    <lineage>
        <taxon>unclassified sequences</taxon>
        <taxon>metagenomes</taxon>
        <taxon>ecological metagenomes</taxon>
    </lineage>
</organism>
<dbReference type="InterPro" id="IPR029459">
    <property type="entry name" value="EFTU-type"/>
</dbReference>
<dbReference type="InterPro" id="IPR015760">
    <property type="entry name" value="TIF_IF2"/>
</dbReference>
<dbReference type="PANTHER" id="PTHR43381:SF4">
    <property type="entry name" value="EUKARYOTIC TRANSLATION INITIATION FACTOR 5B"/>
    <property type="match status" value="1"/>
</dbReference>
<feature type="non-terminal residue" evidence="5">
    <location>
        <position position="1"/>
    </location>
</feature>
<dbReference type="InterPro" id="IPR023115">
    <property type="entry name" value="TIF_IF2_dom3"/>
</dbReference>
<accession>X0TGD4</accession>
<evidence type="ECO:0000313" key="5">
    <source>
        <dbReference type="EMBL" id="GAF92603.1"/>
    </source>
</evidence>
<dbReference type="SUPFAM" id="SSF50447">
    <property type="entry name" value="Translation proteins"/>
    <property type="match status" value="1"/>
</dbReference>
<protein>
    <submittedName>
        <fullName evidence="5">Uncharacterized protein</fullName>
    </submittedName>
</protein>
<dbReference type="InterPro" id="IPR009000">
    <property type="entry name" value="Transl_B-barrel_sf"/>
</dbReference>
<dbReference type="Pfam" id="PF11987">
    <property type="entry name" value="IF-2"/>
    <property type="match status" value="1"/>
</dbReference>
<evidence type="ECO:0000256" key="1">
    <source>
        <dbReference type="ARBA" id="ARBA00022741"/>
    </source>
</evidence>
<dbReference type="Gene3D" id="2.40.30.10">
    <property type="entry name" value="Translation factors"/>
    <property type="match status" value="1"/>
</dbReference>
<keyword evidence="2" id="KW-0342">GTP-binding</keyword>
<dbReference type="EMBL" id="BARS01019591">
    <property type="protein sequence ID" value="GAF92603.1"/>
    <property type="molecule type" value="Genomic_DNA"/>
</dbReference>
<dbReference type="InterPro" id="IPR036925">
    <property type="entry name" value="TIF_IF2_dom3_sf"/>
</dbReference>
<dbReference type="Pfam" id="PF14578">
    <property type="entry name" value="GTP_EFTU_D4"/>
    <property type="match status" value="1"/>
</dbReference>
<comment type="caution">
    <text evidence="5">The sequence shown here is derived from an EMBL/GenBank/DDBJ whole genome shotgun (WGS) entry which is preliminary data.</text>
</comment>
<keyword evidence="1" id="KW-0547">Nucleotide-binding</keyword>
<evidence type="ECO:0000259" key="4">
    <source>
        <dbReference type="Pfam" id="PF14578"/>
    </source>
</evidence>